<dbReference type="AlphaFoldDB" id="A0A834ZTS3"/>
<organism evidence="9 10">
    <name type="scientific">Tetracentron sinense</name>
    <name type="common">Spur-leaf</name>
    <dbReference type="NCBI Taxonomy" id="13715"/>
    <lineage>
        <taxon>Eukaryota</taxon>
        <taxon>Viridiplantae</taxon>
        <taxon>Streptophyta</taxon>
        <taxon>Embryophyta</taxon>
        <taxon>Tracheophyta</taxon>
        <taxon>Spermatophyta</taxon>
        <taxon>Magnoliopsida</taxon>
        <taxon>Trochodendrales</taxon>
        <taxon>Trochodendraceae</taxon>
        <taxon>Tetracentron</taxon>
    </lineage>
</organism>
<keyword evidence="6" id="KW-0539">Nucleus</keyword>
<evidence type="ECO:0000256" key="6">
    <source>
        <dbReference type="ARBA" id="ARBA00023242"/>
    </source>
</evidence>
<dbReference type="OMA" id="MNHPITS"/>
<evidence type="ECO:0000313" key="10">
    <source>
        <dbReference type="Proteomes" id="UP000655225"/>
    </source>
</evidence>
<dbReference type="PANTHER" id="PTHR16223">
    <property type="entry name" value="TRANSCRIPTION FACTOR BHLH83-RELATED"/>
    <property type="match status" value="1"/>
</dbReference>
<comment type="caution">
    <text evidence="9">The sequence shown here is derived from an EMBL/GenBank/DDBJ whole genome shotgun (WGS) entry which is preliminary data.</text>
</comment>
<dbReference type="GO" id="GO:0046983">
    <property type="term" value="F:protein dimerization activity"/>
    <property type="evidence" value="ECO:0007669"/>
    <property type="project" value="InterPro"/>
</dbReference>
<protein>
    <recommendedName>
        <fullName evidence="8">BHLH domain-containing protein</fullName>
    </recommendedName>
</protein>
<dbReference type="FunFam" id="4.10.280.10:FF:000032">
    <property type="entry name" value="Transcription factor bHLH123 family"/>
    <property type="match status" value="1"/>
</dbReference>
<feature type="compositionally biased region" description="Basic and acidic residues" evidence="7">
    <location>
        <begin position="338"/>
        <end position="349"/>
    </location>
</feature>
<keyword evidence="5" id="KW-0804">Transcription</keyword>
<keyword evidence="10" id="KW-1185">Reference proteome</keyword>
<evidence type="ECO:0000313" key="9">
    <source>
        <dbReference type="EMBL" id="KAF8414044.1"/>
    </source>
</evidence>
<keyword evidence="4" id="KW-0238">DNA-binding</keyword>
<dbReference type="InterPro" id="IPR045239">
    <property type="entry name" value="bHLH95_bHLH"/>
</dbReference>
<comment type="subunit">
    <text evidence="2">Homodimer.</text>
</comment>
<feature type="region of interest" description="Disordered" evidence="7">
    <location>
        <begin position="309"/>
        <end position="361"/>
    </location>
</feature>
<dbReference type="OrthoDB" id="673975at2759"/>
<evidence type="ECO:0000256" key="1">
    <source>
        <dbReference type="ARBA" id="ARBA00004123"/>
    </source>
</evidence>
<feature type="compositionally biased region" description="Polar residues" evidence="7">
    <location>
        <begin position="309"/>
        <end position="323"/>
    </location>
</feature>
<keyword evidence="3" id="KW-0805">Transcription regulation</keyword>
<dbReference type="PROSITE" id="PS50888">
    <property type="entry name" value="BHLH"/>
    <property type="match status" value="1"/>
</dbReference>
<dbReference type="GO" id="GO:0000978">
    <property type="term" value="F:RNA polymerase II cis-regulatory region sequence-specific DNA binding"/>
    <property type="evidence" value="ECO:0007669"/>
    <property type="project" value="TreeGrafter"/>
</dbReference>
<proteinExistence type="predicted"/>
<dbReference type="GO" id="GO:0000981">
    <property type="term" value="F:DNA-binding transcription factor activity, RNA polymerase II-specific"/>
    <property type="evidence" value="ECO:0007669"/>
    <property type="project" value="TreeGrafter"/>
</dbReference>
<evidence type="ECO:0000256" key="5">
    <source>
        <dbReference type="ARBA" id="ARBA00023163"/>
    </source>
</evidence>
<sequence>MADKFQTGICSGKWWSSSKNGFNGVSSPCSTTVNVTQSSFGWPTEKVEIKARSCEESASVSGSSIVSLDTQKLQGPDCVTGGSSILMDSALQMMDFRLSSTKKDWNQALLRTRGRSETNIHPMLQEDSSSRPNFRQEMGLESPGVPKNWSPKNFFSGGDQNSSSDTLKQMDQIFALNHQPLNSSNIPGDCTVTSQGLPTNIPMYSALYGCPSTSLQSLCEPDLQPQQSLYENGSMNYESPTDYCIDLNEFSPSWSEFPQLLKSSHLKQQSSNQLHFSNKAPFWNASAAAMNDVPSGYFSSSQTQFLTPTFEESPNCSNTTEKATTGKVRESGSVVKKSSRDPPVKRPRIETPSPLPTSKVPKEKLGDRVTALQQLVSPFGKTDTASVLFEAIEYIKLLHEQVNVLSTPYMKNGAPMQHQQNNSDKSKKLKGFEQDLRSRGLCLVPISNTFPVTSDTSSDFWTPKFGGTFR</sequence>
<evidence type="ECO:0000256" key="7">
    <source>
        <dbReference type="SAM" id="MobiDB-lite"/>
    </source>
</evidence>
<dbReference type="EMBL" id="JABCRI010000001">
    <property type="protein sequence ID" value="KAF8414044.1"/>
    <property type="molecule type" value="Genomic_DNA"/>
</dbReference>
<dbReference type="InterPro" id="IPR011598">
    <property type="entry name" value="bHLH_dom"/>
</dbReference>
<dbReference type="PANTHER" id="PTHR16223:SF238">
    <property type="entry name" value="TRANSCRIPTION FACTOR BHLH114"/>
    <property type="match status" value="1"/>
</dbReference>
<dbReference type="CDD" id="cd11393">
    <property type="entry name" value="bHLH_AtbHLH_like"/>
    <property type="match status" value="1"/>
</dbReference>
<dbReference type="SUPFAM" id="SSF47459">
    <property type="entry name" value="HLH, helix-loop-helix DNA-binding domain"/>
    <property type="match status" value="1"/>
</dbReference>
<comment type="subcellular location">
    <subcellularLocation>
        <location evidence="1">Nucleus</location>
    </subcellularLocation>
</comment>
<dbReference type="GO" id="GO:0005634">
    <property type="term" value="C:nucleus"/>
    <property type="evidence" value="ECO:0007669"/>
    <property type="project" value="UniProtKB-SubCell"/>
</dbReference>
<feature type="region of interest" description="Disordered" evidence="7">
    <location>
        <begin position="123"/>
        <end position="148"/>
    </location>
</feature>
<evidence type="ECO:0000256" key="2">
    <source>
        <dbReference type="ARBA" id="ARBA00011738"/>
    </source>
</evidence>
<evidence type="ECO:0000259" key="8">
    <source>
        <dbReference type="PROSITE" id="PS50888"/>
    </source>
</evidence>
<dbReference type="InterPro" id="IPR045843">
    <property type="entry name" value="IND-like"/>
</dbReference>
<evidence type="ECO:0000256" key="3">
    <source>
        <dbReference type="ARBA" id="ARBA00023015"/>
    </source>
</evidence>
<reference evidence="9 10" key="1">
    <citation type="submission" date="2020-04" db="EMBL/GenBank/DDBJ databases">
        <title>Plant Genome Project.</title>
        <authorList>
            <person name="Zhang R.-G."/>
        </authorList>
    </citation>
    <scope>NUCLEOTIDE SEQUENCE [LARGE SCALE GENOMIC DNA]</scope>
    <source>
        <strain evidence="9">YNK0</strain>
        <tissue evidence="9">Leaf</tissue>
    </source>
</reference>
<feature type="domain" description="BHLH" evidence="8">
    <location>
        <begin position="349"/>
        <end position="398"/>
    </location>
</feature>
<dbReference type="Proteomes" id="UP000655225">
    <property type="component" value="Unassembled WGS sequence"/>
</dbReference>
<evidence type="ECO:0000256" key="4">
    <source>
        <dbReference type="ARBA" id="ARBA00023125"/>
    </source>
</evidence>
<name>A0A834ZTS3_TETSI</name>
<accession>A0A834ZTS3</accession>
<dbReference type="InterPro" id="IPR036638">
    <property type="entry name" value="HLH_DNA-bd_sf"/>
</dbReference>
<gene>
    <name evidence="9" type="ORF">HHK36_002043</name>
</gene>